<protein>
    <recommendedName>
        <fullName evidence="3">CHAT domain-containing protein</fullName>
    </recommendedName>
</protein>
<evidence type="ECO:0000313" key="1">
    <source>
        <dbReference type="EMBL" id="PYE18362.1"/>
    </source>
</evidence>
<comment type="caution">
    <text evidence="1">The sequence shown here is derived from an EMBL/GenBank/DDBJ whole genome shotgun (WGS) entry which is preliminary data.</text>
</comment>
<organism evidence="1 2">
    <name type="scientific">Paraburkholderia silvatlantica</name>
    <dbReference type="NCBI Taxonomy" id="321895"/>
    <lineage>
        <taxon>Bacteria</taxon>
        <taxon>Pseudomonadati</taxon>
        <taxon>Pseudomonadota</taxon>
        <taxon>Betaproteobacteria</taxon>
        <taxon>Burkholderiales</taxon>
        <taxon>Burkholderiaceae</taxon>
        <taxon>Paraburkholderia</taxon>
    </lineage>
</organism>
<name>A0A2V4T3X7_9BURK</name>
<gene>
    <name evidence="1" type="ORF">C7410_12264</name>
</gene>
<evidence type="ECO:0008006" key="3">
    <source>
        <dbReference type="Google" id="ProtNLM"/>
    </source>
</evidence>
<dbReference type="Proteomes" id="UP000247772">
    <property type="component" value="Unassembled WGS sequence"/>
</dbReference>
<accession>A0A2V4T3X7</accession>
<proteinExistence type="predicted"/>
<dbReference type="EMBL" id="QJSQ01000022">
    <property type="protein sequence ID" value="PYE18362.1"/>
    <property type="molecule type" value="Genomic_DNA"/>
</dbReference>
<dbReference type="AlphaFoldDB" id="A0A2V4T3X7"/>
<evidence type="ECO:0000313" key="2">
    <source>
        <dbReference type="Proteomes" id="UP000247772"/>
    </source>
</evidence>
<sequence length="291" mass="32142">MSSFRFSKVAIIQSLDPGEFETGTELGQSIEGLRDDDVVVPEVELINVKGRDEFLHAVEKLTIEAQQSDIAPILQIEMHGWEDKSGLAFPDDSSLTWQELSDPFARLNKATGFNLLVCMSACFGGHSLSFVKPDGPSPCFGLIGPTHSVSPSELLGGFRSFYRELITTLDVNAALAKLHAHKLQEGGYINITAEQWFFWIADGYLKTYCTQERLQARAKAITDQIKNEGKALNDAQLAAVAQLGKTLATNFLNRRFPTFFMVDAIPENTARFGKSLTEAKQEVADFMAAKK</sequence>
<reference evidence="1 2" key="1">
    <citation type="submission" date="2018-06" db="EMBL/GenBank/DDBJ databases">
        <title>Genomic Encyclopedia of Type Strains, Phase IV (KMG-V): Genome sequencing to study the core and pangenomes of soil and plant-associated prokaryotes.</title>
        <authorList>
            <person name="Whitman W."/>
        </authorList>
    </citation>
    <scope>NUCLEOTIDE SEQUENCE [LARGE SCALE GENOMIC DNA]</scope>
    <source>
        <strain evidence="1 2">SRCL-318</strain>
    </source>
</reference>